<feature type="compositionally biased region" description="Polar residues" evidence="2">
    <location>
        <begin position="692"/>
        <end position="703"/>
    </location>
</feature>
<keyword evidence="1" id="KW-0175">Coiled coil</keyword>
<feature type="compositionally biased region" description="Polar residues" evidence="2">
    <location>
        <begin position="653"/>
        <end position="675"/>
    </location>
</feature>
<gene>
    <name evidence="3" type="ORF">EIP91_006673</name>
</gene>
<feature type="compositionally biased region" description="Low complexity" evidence="2">
    <location>
        <begin position="822"/>
        <end position="835"/>
    </location>
</feature>
<feature type="region of interest" description="Disordered" evidence="2">
    <location>
        <begin position="366"/>
        <end position="469"/>
    </location>
</feature>
<evidence type="ECO:0000256" key="1">
    <source>
        <dbReference type="SAM" id="Coils"/>
    </source>
</evidence>
<feature type="region of interest" description="Disordered" evidence="2">
    <location>
        <begin position="750"/>
        <end position="892"/>
    </location>
</feature>
<comment type="caution">
    <text evidence="3">The sequence shown here is derived from an EMBL/GenBank/DDBJ whole genome shotgun (WGS) entry which is preliminary data.</text>
</comment>
<dbReference type="STRING" id="92696.A0A4R0RPL4"/>
<name>A0A4R0RPL4_9APHY</name>
<keyword evidence="4" id="KW-1185">Reference proteome</keyword>
<protein>
    <submittedName>
        <fullName evidence="3">Uncharacterized protein</fullName>
    </submittedName>
</protein>
<feature type="compositionally biased region" description="Low complexity" evidence="2">
    <location>
        <begin position="633"/>
        <end position="650"/>
    </location>
</feature>
<dbReference type="EMBL" id="RWJN01000036">
    <property type="protein sequence ID" value="TCD69656.1"/>
    <property type="molecule type" value="Genomic_DNA"/>
</dbReference>
<organism evidence="3 4">
    <name type="scientific">Steccherinum ochraceum</name>
    <dbReference type="NCBI Taxonomy" id="92696"/>
    <lineage>
        <taxon>Eukaryota</taxon>
        <taxon>Fungi</taxon>
        <taxon>Dikarya</taxon>
        <taxon>Basidiomycota</taxon>
        <taxon>Agaricomycotina</taxon>
        <taxon>Agaricomycetes</taxon>
        <taxon>Polyporales</taxon>
        <taxon>Steccherinaceae</taxon>
        <taxon>Steccherinum</taxon>
    </lineage>
</organism>
<feature type="region of interest" description="Disordered" evidence="2">
    <location>
        <begin position="567"/>
        <end position="703"/>
    </location>
</feature>
<evidence type="ECO:0000313" key="3">
    <source>
        <dbReference type="EMBL" id="TCD69656.1"/>
    </source>
</evidence>
<feature type="coiled-coil region" evidence="1">
    <location>
        <begin position="496"/>
        <end position="551"/>
    </location>
</feature>
<accession>A0A4R0RPL4</accession>
<proteinExistence type="predicted"/>
<sequence length="945" mass="102622">MRRLTALFVPKRSAKSDAGSSIFSDSPASSQPSSAESVPMPGPNSNGPSKPTKARSGFFRSLSRNGGTKEAGQPAFDSKAKRHPMPSLTTDPSSSASSSSGGPHTPDDDRASMVPPESYRIASWSQSAGSTPTTPDDPRLTALDEGLKLLPPVPSLPQILHDDTDDDSSSDGSSESEAGPPVLQRSHALSPLSYFQQLTANSVAPPFSPPPVLHIPACPVYPRSCNSVRVLSPAEGLRSLMFKKRLLRQSQGGLLSPSESASLAAFGTRSRAPTTRRPSLNLDDNAVRDAKYIEPFSRGLRWWADRPCFEERNVLYMRQDGTGEIQMLRITGSDLGVAALEFSEGLEALVGLESYAENIPLSTSPVSLPPTPPAAASSSAGSSPAMVATALPPPAQNKAAQPAGSTSPNRNSFYKAAPSPLRMEHTTSSPTALRASLPASPVASASTPTIVLSPDTPEQRPRPLSQPPVKHGVRFAEEDKKEDSVPLGYVMRIKQKREEKARFLQLEKERRIIEEERWRHEVERRKQEEEKLKWQKEREQWNRERKVIEEEKKKKLYAEELVAARARREGTRVGAVPKTTDGSPVVWDGDRERERERRGREAMPSYMRPLYDNAPLPPGPKRVGSEPNVALASGSRNGSPGSSRPPSVGGSANGSVRGSSRPPSMYSTPPSSATDMHSRERRESKASKRTSMASESSQWTGMNGAQYSPQLAWGINPAMLPPVPPMPMMPVMPMMPYAVDMPLLPPAPPFMMQQYGPRRPSSQQRSHSHSPTMGNRSLATQSSERVNVHSSSQPSSPNGRSHERRSSGDMSDPHKSKRMTGSPAQSPSQSPSSSQHPDRRSISSSAHRQQPSSHRSGVSGPPSSRKIEPSSHHGHRSSNNSRPANIPRTSTMPAMPIQGMMPSQQHMPVAVPYATPTPVLTSSWTQPAFQNLSRPSSNRRQTMIS</sequence>
<feature type="compositionally biased region" description="Polar residues" evidence="2">
    <location>
        <begin position="772"/>
        <end position="784"/>
    </location>
</feature>
<dbReference type="AlphaFoldDB" id="A0A4R0RPL4"/>
<reference evidence="3 4" key="1">
    <citation type="submission" date="2018-11" db="EMBL/GenBank/DDBJ databases">
        <title>Genome assembly of Steccherinum ochraceum LE-BIN_3174, the white-rot fungus of the Steccherinaceae family (The Residual Polyporoid clade, Polyporales, Basidiomycota).</title>
        <authorList>
            <person name="Fedorova T.V."/>
            <person name="Glazunova O.A."/>
            <person name="Landesman E.O."/>
            <person name="Moiseenko K.V."/>
            <person name="Psurtseva N.V."/>
            <person name="Savinova O.S."/>
            <person name="Shakhova N.V."/>
            <person name="Tyazhelova T.V."/>
            <person name="Vasina D.V."/>
        </authorList>
    </citation>
    <scope>NUCLEOTIDE SEQUENCE [LARGE SCALE GENOMIC DNA]</scope>
    <source>
        <strain evidence="3 4">LE-BIN_3174</strain>
    </source>
</reference>
<feature type="compositionally biased region" description="Low complexity" evidence="2">
    <location>
        <begin position="18"/>
        <end position="39"/>
    </location>
</feature>
<evidence type="ECO:0000313" key="4">
    <source>
        <dbReference type="Proteomes" id="UP000292702"/>
    </source>
</evidence>
<evidence type="ECO:0000256" key="2">
    <source>
        <dbReference type="SAM" id="MobiDB-lite"/>
    </source>
</evidence>
<dbReference type="OrthoDB" id="3268641at2759"/>
<feature type="compositionally biased region" description="Basic and acidic residues" evidence="2">
    <location>
        <begin position="676"/>
        <end position="686"/>
    </location>
</feature>
<feature type="compositionally biased region" description="Basic and acidic residues" evidence="2">
    <location>
        <begin position="588"/>
        <end position="601"/>
    </location>
</feature>
<feature type="compositionally biased region" description="Basic and acidic residues" evidence="2">
    <location>
        <begin position="800"/>
        <end position="814"/>
    </location>
</feature>
<feature type="compositionally biased region" description="Low complexity" evidence="2">
    <location>
        <begin position="374"/>
        <end position="403"/>
    </location>
</feature>
<feature type="compositionally biased region" description="Low complexity" evidence="2">
    <location>
        <begin position="757"/>
        <end position="771"/>
    </location>
</feature>
<feature type="compositionally biased region" description="Low complexity" evidence="2">
    <location>
        <begin position="788"/>
        <end position="799"/>
    </location>
</feature>
<feature type="compositionally biased region" description="Polar residues" evidence="2">
    <location>
        <begin position="842"/>
        <end position="856"/>
    </location>
</feature>
<dbReference type="Proteomes" id="UP000292702">
    <property type="component" value="Unassembled WGS sequence"/>
</dbReference>
<feature type="compositionally biased region" description="Polar residues" evidence="2">
    <location>
        <begin position="123"/>
        <end position="134"/>
    </location>
</feature>
<feature type="compositionally biased region" description="Low complexity" evidence="2">
    <location>
        <begin position="432"/>
        <end position="446"/>
    </location>
</feature>
<feature type="region of interest" description="Disordered" evidence="2">
    <location>
        <begin position="1"/>
        <end position="182"/>
    </location>
</feature>